<gene>
    <name evidence="1" type="ORF">ANE_LOCUS14711</name>
</gene>
<evidence type="ECO:0000313" key="2">
    <source>
        <dbReference type="Proteomes" id="UP000489600"/>
    </source>
</evidence>
<dbReference type="Proteomes" id="UP000489600">
    <property type="component" value="Unassembled WGS sequence"/>
</dbReference>
<organism evidence="1 2">
    <name type="scientific">Arabis nemorensis</name>
    <dbReference type="NCBI Taxonomy" id="586526"/>
    <lineage>
        <taxon>Eukaryota</taxon>
        <taxon>Viridiplantae</taxon>
        <taxon>Streptophyta</taxon>
        <taxon>Embryophyta</taxon>
        <taxon>Tracheophyta</taxon>
        <taxon>Spermatophyta</taxon>
        <taxon>Magnoliopsida</taxon>
        <taxon>eudicotyledons</taxon>
        <taxon>Gunneridae</taxon>
        <taxon>Pentapetalae</taxon>
        <taxon>rosids</taxon>
        <taxon>malvids</taxon>
        <taxon>Brassicales</taxon>
        <taxon>Brassicaceae</taxon>
        <taxon>Arabideae</taxon>
        <taxon>Arabis</taxon>
    </lineage>
</organism>
<sequence>MSVVQQLPLPSIHDWDPFMMRWTVVENPPEKKIRDETKEMLKEADLSSP</sequence>
<dbReference type="EMBL" id="CABITT030000005">
    <property type="protein sequence ID" value="VVB04267.1"/>
    <property type="molecule type" value="Genomic_DNA"/>
</dbReference>
<keyword evidence="2" id="KW-1185">Reference proteome</keyword>
<dbReference type="AlphaFoldDB" id="A0A565BSB8"/>
<protein>
    <submittedName>
        <fullName evidence="1">Uncharacterized protein</fullName>
    </submittedName>
</protein>
<comment type="caution">
    <text evidence="1">The sequence shown here is derived from an EMBL/GenBank/DDBJ whole genome shotgun (WGS) entry which is preliminary data.</text>
</comment>
<proteinExistence type="predicted"/>
<reference evidence="1" key="1">
    <citation type="submission" date="2019-07" db="EMBL/GenBank/DDBJ databases">
        <authorList>
            <person name="Dittberner H."/>
        </authorList>
    </citation>
    <scope>NUCLEOTIDE SEQUENCE [LARGE SCALE GENOMIC DNA]</scope>
</reference>
<accession>A0A565BSB8</accession>
<evidence type="ECO:0000313" key="1">
    <source>
        <dbReference type="EMBL" id="VVB04267.1"/>
    </source>
</evidence>
<name>A0A565BSB8_9BRAS</name>